<dbReference type="EMBL" id="CP011770">
    <property type="protein sequence ID" value="AKM11122.1"/>
    <property type="molecule type" value="Genomic_DNA"/>
</dbReference>
<dbReference type="PATRIC" id="fig|1348774.3.peg.3342"/>
<organism evidence="1 2">
    <name type="scientific">Croceicoccus naphthovorans</name>
    <dbReference type="NCBI Taxonomy" id="1348774"/>
    <lineage>
        <taxon>Bacteria</taxon>
        <taxon>Pseudomonadati</taxon>
        <taxon>Pseudomonadota</taxon>
        <taxon>Alphaproteobacteria</taxon>
        <taxon>Sphingomonadales</taxon>
        <taxon>Erythrobacteraceae</taxon>
        <taxon>Croceicoccus</taxon>
    </lineage>
</organism>
<keyword evidence="2" id="KW-1185">Reference proteome</keyword>
<accession>A0A0G3XIW1</accession>
<dbReference type="Proteomes" id="UP000035287">
    <property type="component" value="Chromosome"/>
</dbReference>
<evidence type="ECO:0000313" key="2">
    <source>
        <dbReference type="Proteomes" id="UP000035287"/>
    </source>
</evidence>
<name>A0A0G3XIW1_9SPHN</name>
<dbReference type="KEGG" id="cna:AB433_15905"/>
<gene>
    <name evidence="1" type="ORF">AB433_15905</name>
</gene>
<reference evidence="1 2" key="1">
    <citation type="submission" date="2015-06" db="EMBL/GenBank/DDBJ databases">
        <authorList>
            <person name="Zeng Y."/>
            <person name="Huang Y."/>
        </authorList>
    </citation>
    <scope>NUCLEOTIDE SEQUENCE [LARGE SCALE GENOMIC DNA]</scope>
    <source>
        <strain evidence="1 2">PQ-2</strain>
    </source>
</reference>
<sequence length="124" mass="13528">MSAIPDFPTDDMGTPTGCEEDVLSARWAAMHRSADALAKMLGPQAGPERNYSLYPVGLPQHDRTELEAGTADLCAMMELGVYAILQAREHGAEAKVAAKALLRRFEDKRRRLLSEVETEADLAA</sequence>
<evidence type="ECO:0000313" key="1">
    <source>
        <dbReference type="EMBL" id="AKM11122.1"/>
    </source>
</evidence>
<dbReference type="STRING" id="1348774.AB433_15905"/>
<dbReference type="AlphaFoldDB" id="A0A0G3XIW1"/>
<protein>
    <submittedName>
        <fullName evidence="1">Uncharacterized protein</fullName>
    </submittedName>
</protein>
<proteinExistence type="predicted"/>
<dbReference type="OrthoDB" id="7432728at2"/>
<dbReference type="RefSeq" id="WP_047822388.1">
    <property type="nucleotide sequence ID" value="NZ_CP011770.1"/>
</dbReference>